<gene>
    <name evidence="1" type="ORF">J1N35_040481</name>
</gene>
<protein>
    <submittedName>
        <fullName evidence="1">Uncharacterized protein</fullName>
    </submittedName>
</protein>
<comment type="caution">
    <text evidence="1">The sequence shown here is derived from an EMBL/GenBank/DDBJ whole genome shotgun (WGS) entry which is preliminary data.</text>
</comment>
<sequence>MIEGRGKKERRWKEAITTNQSQCSKVSIEMTKGRDEQNVPMETCGKTRKNSRSRDMLLALEGQVTNLEESISGVKETLVVVKGCTDELNSMREKLEDYVMETLNSNRYAMQETINVTVDN</sequence>
<proteinExistence type="predicted"/>
<dbReference type="EMBL" id="JAIQCV010000012">
    <property type="protein sequence ID" value="KAH1038738.1"/>
    <property type="molecule type" value="Genomic_DNA"/>
</dbReference>
<dbReference type="AlphaFoldDB" id="A0A9D3UEA0"/>
<organism evidence="1 2">
    <name type="scientific">Gossypium stocksii</name>
    <dbReference type="NCBI Taxonomy" id="47602"/>
    <lineage>
        <taxon>Eukaryota</taxon>
        <taxon>Viridiplantae</taxon>
        <taxon>Streptophyta</taxon>
        <taxon>Embryophyta</taxon>
        <taxon>Tracheophyta</taxon>
        <taxon>Spermatophyta</taxon>
        <taxon>Magnoliopsida</taxon>
        <taxon>eudicotyledons</taxon>
        <taxon>Gunneridae</taxon>
        <taxon>Pentapetalae</taxon>
        <taxon>rosids</taxon>
        <taxon>malvids</taxon>
        <taxon>Malvales</taxon>
        <taxon>Malvaceae</taxon>
        <taxon>Malvoideae</taxon>
        <taxon>Gossypium</taxon>
    </lineage>
</organism>
<evidence type="ECO:0000313" key="2">
    <source>
        <dbReference type="Proteomes" id="UP000828251"/>
    </source>
</evidence>
<dbReference type="Proteomes" id="UP000828251">
    <property type="component" value="Unassembled WGS sequence"/>
</dbReference>
<keyword evidence="2" id="KW-1185">Reference proteome</keyword>
<name>A0A9D3UEA0_9ROSI</name>
<reference evidence="1 2" key="1">
    <citation type="journal article" date="2021" name="Plant Biotechnol. J.">
        <title>Multi-omics assisted identification of the key and species-specific regulatory components of drought-tolerant mechanisms in Gossypium stocksii.</title>
        <authorList>
            <person name="Yu D."/>
            <person name="Ke L."/>
            <person name="Zhang D."/>
            <person name="Wu Y."/>
            <person name="Sun Y."/>
            <person name="Mei J."/>
            <person name="Sun J."/>
            <person name="Sun Y."/>
        </authorList>
    </citation>
    <scope>NUCLEOTIDE SEQUENCE [LARGE SCALE GENOMIC DNA]</scope>
    <source>
        <strain evidence="2">cv. E1</strain>
        <tissue evidence="1">Leaf</tissue>
    </source>
</reference>
<dbReference type="OrthoDB" id="982210at2759"/>
<evidence type="ECO:0000313" key="1">
    <source>
        <dbReference type="EMBL" id="KAH1038738.1"/>
    </source>
</evidence>
<accession>A0A9D3UEA0</accession>